<feature type="domain" description="PIN" evidence="8">
    <location>
        <begin position="5"/>
        <end position="117"/>
    </location>
</feature>
<evidence type="ECO:0000256" key="1">
    <source>
        <dbReference type="ARBA" id="ARBA00001946"/>
    </source>
</evidence>
<dbReference type="InterPro" id="IPR029060">
    <property type="entry name" value="PIN-like_dom_sf"/>
</dbReference>
<evidence type="ECO:0000313" key="9">
    <source>
        <dbReference type="EMBL" id="WPL18207.1"/>
    </source>
</evidence>
<dbReference type="PANTHER" id="PTHR33653:SF1">
    <property type="entry name" value="RIBONUCLEASE VAPC2"/>
    <property type="match status" value="1"/>
</dbReference>
<proteinExistence type="inferred from homology"/>
<dbReference type="EMBL" id="CP121472">
    <property type="protein sequence ID" value="WPL18207.1"/>
    <property type="molecule type" value="Genomic_DNA"/>
</dbReference>
<dbReference type="SUPFAM" id="SSF88723">
    <property type="entry name" value="PIN domain-like"/>
    <property type="match status" value="1"/>
</dbReference>
<protein>
    <submittedName>
        <fullName evidence="9">PIN domain protein</fullName>
    </submittedName>
</protein>
<name>A0ABZ0SDM4_9GAMM</name>
<dbReference type="InterPro" id="IPR002716">
    <property type="entry name" value="PIN_dom"/>
</dbReference>
<evidence type="ECO:0000259" key="8">
    <source>
        <dbReference type="Pfam" id="PF01850"/>
    </source>
</evidence>
<dbReference type="Proteomes" id="UP001432180">
    <property type="component" value="Chromosome"/>
</dbReference>
<sequence length="131" mass="15282">MIYQLDTNAINDLLREQEPLMTHFRRVRDHARFILCPVVDFEIRRYLLLKAATRNLAHYETLISAWYQPVTTLADWRHAAELWAQRHRIGNPISDADLLIAVCALRHNAILVTNNTAHFLGIGLQLADWRQ</sequence>
<reference evidence="9 10" key="1">
    <citation type="journal article" date="2023" name="Microorganisms">
        <title>Thiorhodovibrio frisius and Trv. litoralis spp. nov., Two Novel Members from a Clade of Fastidious Purple Sulfur Bacteria That Exhibit Unique Red-Shifted Light-Harvesting Capabilities.</title>
        <authorList>
            <person name="Methner A."/>
            <person name="Kuzyk S.B."/>
            <person name="Petersen J."/>
            <person name="Bauer S."/>
            <person name="Brinkmann H."/>
            <person name="Sichau K."/>
            <person name="Wanner G."/>
            <person name="Wolf J."/>
            <person name="Neumann-Schaal M."/>
            <person name="Henke P."/>
            <person name="Tank M."/>
            <person name="Sproer C."/>
            <person name="Bunk B."/>
            <person name="Overmann J."/>
        </authorList>
    </citation>
    <scope>NUCLEOTIDE SEQUENCE [LARGE SCALE GENOMIC DNA]</scope>
    <source>
        <strain evidence="9 10">DSM 6702</strain>
    </source>
</reference>
<dbReference type="RefSeq" id="WP_328983983.1">
    <property type="nucleotide sequence ID" value="NZ_CP121472.1"/>
</dbReference>
<gene>
    <name evidence="9" type="ORF">Thiowin_03266</name>
</gene>
<dbReference type="InterPro" id="IPR050556">
    <property type="entry name" value="Type_II_TA_system_RNase"/>
</dbReference>
<dbReference type="PANTHER" id="PTHR33653">
    <property type="entry name" value="RIBONUCLEASE VAPC2"/>
    <property type="match status" value="1"/>
</dbReference>
<dbReference type="Gene3D" id="3.40.50.1010">
    <property type="entry name" value="5'-nuclease"/>
    <property type="match status" value="1"/>
</dbReference>
<keyword evidence="4" id="KW-0479">Metal-binding</keyword>
<accession>A0ABZ0SDM4</accession>
<evidence type="ECO:0000256" key="5">
    <source>
        <dbReference type="ARBA" id="ARBA00022801"/>
    </source>
</evidence>
<keyword evidence="2" id="KW-1277">Toxin-antitoxin system</keyword>
<comment type="similarity">
    <text evidence="7">Belongs to the PINc/VapC protein family.</text>
</comment>
<evidence type="ECO:0000256" key="2">
    <source>
        <dbReference type="ARBA" id="ARBA00022649"/>
    </source>
</evidence>
<evidence type="ECO:0000256" key="4">
    <source>
        <dbReference type="ARBA" id="ARBA00022723"/>
    </source>
</evidence>
<evidence type="ECO:0000256" key="7">
    <source>
        <dbReference type="ARBA" id="ARBA00038093"/>
    </source>
</evidence>
<dbReference type="Pfam" id="PF01850">
    <property type="entry name" value="PIN"/>
    <property type="match status" value="1"/>
</dbReference>
<keyword evidence="3" id="KW-0540">Nuclease</keyword>
<keyword evidence="10" id="KW-1185">Reference proteome</keyword>
<evidence type="ECO:0000256" key="6">
    <source>
        <dbReference type="ARBA" id="ARBA00022842"/>
    </source>
</evidence>
<keyword evidence="5" id="KW-0378">Hydrolase</keyword>
<keyword evidence="6" id="KW-0460">Magnesium</keyword>
<organism evidence="9 10">
    <name type="scientific">Thiorhodovibrio winogradskyi</name>
    <dbReference type="NCBI Taxonomy" id="77007"/>
    <lineage>
        <taxon>Bacteria</taxon>
        <taxon>Pseudomonadati</taxon>
        <taxon>Pseudomonadota</taxon>
        <taxon>Gammaproteobacteria</taxon>
        <taxon>Chromatiales</taxon>
        <taxon>Chromatiaceae</taxon>
        <taxon>Thiorhodovibrio</taxon>
    </lineage>
</organism>
<comment type="cofactor">
    <cofactor evidence="1">
        <name>Mg(2+)</name>
        <dbReference type="ChEBI" id="CHEBI:18420"/>
    </cofactor>
</comment>
<evidence type="ECO:0000313" key="10">
    <source>
        <dbReference type="Proteomes" id="UP001432180"/>
    </source>
</evidence>
<evidence type="ECO:0000256" key="3">
    <source>
        <dbReference type="ARBA" id="ARBA00022722"/>
    </source>
</evidence>